<reference evidence="3 4" key="1">
    <citation type="submission" date="2023-05" db="EMBL/GenBank/DDBJ databases">
        <authorList>
            <person name="Yin Y."/>
            <person name="Lu Z."/>
        </authorList>
    </citation>
    <scope>NUCLEOTIDE SEQUENCE [LARGE SCALE GENOMIC DNA]</scope>
    <source>
        <strain evidence="3 4">ZM22</strain>
    </source>
</reference>
<dbReference type="Pfam" id="PF23451">
    <property type="entry name" value="Zn_ribbon_PaaD"/>
    <property type="match status" value="1"/>
</dbReference>
<proteinExistence type="predicted"/>
<dbReference type="EMBL" id="CP125947">
    <property type="protein sequence ID" value="WHS65959.1"/>
    <property type="molecule type" value="Genomic_DNA"/>
</dbReference>
<evidence type="ECO:0000259" key="1">
    <source>
        <dbReference type="Pfam" id="PF01883"/>
    </source>
</evidence>
<evidence type="ECO:0000313" key="3">
    <source>
        <dbReference type="EMBL" id="WHS65959.1"/>
    </source>
</evidence>
<dbReference type="Pfam" id="PF01883">
    <property type="entry name" value="FeS_assembly_P"/>
    <property type="match status" value="1"/>
</dbReference>
<dbReference type="InterPro" id="IPR056572">
    <property type="entry name" value="Zn_ribbon_PaaD"/>
</dbReference>
<gene>
    <name evidence="3" type="primary">paaJ</name>
    <name evidence="3" type="ORF">QMY55_02025</name>
</gene>
<feature type="domain" description="PaaD zinc beta ribbon" evidence="2">
    <location>
        <begin position="134"/>
        <end position="181"/>
    </location>
</feature>
<dbReference type="Gene3D" id="3.30.300.130">
    <property type="entry name" value="Fe-S cluster assembly (FSCA)"/>
    <property type="match status" value="1"/>
</dbReference>
<accession>A0ABY8SVN8</accession>
<dbReference type="InterPro" id="IPR002744">
    <property type="entry name" value="MIP18-like"/>
</dbReference>
<dbReference type="Proteomes" id="UP001240697">
    <property type="component" value="Chromosome"/>
</dbReference>
<organism evidence="3 4">
    <name type="scientific">Comamonas resistens</name>
    <dbReference type="NCBI Taxonomy" id="3046670"/>
    <lineage>
        <taxon>Bacteria</taxon>
        <taxon>Pseudomonadati</taxon>
        <taxon>Pseudomonadota</taxon>
        <taxon>Betaproteobacteria</taxon>
        <taxon>Burkholderiales</taxon>
        <taxon>Comamonadaceae</taxon>
        <taxon>Comamonas</taxon>
    </lineage>
</organism>
<dbReference type="InterPro" id="IPR034904">
    <property type="entry name" value="FSCA_dom_sf"/>
</dbReference>
<dbReference type="RefSeq" id="WP_283487052.1">
    <property type="nucleotide sequence ID" value="NZ_CP125947.1"/>
</dbReference>
<name>A0ABY8SVN8_9BURK</name>
<dbReference type="PANTHER" id="PTHR42831">
    <property type="entry name" value="FE-S PROTEIN MATURATION AUXILIARY FACTOR YITW"/>
    <property type="match status" value="1"/>
</dbReference>
<evidence type="ECO:0000259" key="2">
    <source>
        <dbReference type="Pfam" id="PF23451"/>
    </source>
</evidence>
<sequence>MAAVACLSTSERVQRAWAVLAQIPDPEVPVVTLCDLGMVRAVQESGDVLEVALTPTYSGCPATEMIEQSVVEGLQGAGLGPVQVRLQRAPAWTTDWITTEGREKLRAYGIAPPGAVPEHEPISLRFVPREQYRQQRTADGVAVACPRCGNVKTERLSAYGSTACKALYRCLSCHEPFEYFKPI</sequence>
<dbReference type="InterPro" id="IPR011883">
    <property type="entry name" value="PaaD-like"/>
</dbReference>
<dbReference type="PANTHER" id="PTHR42831:SF3">
    <property type="entry name" value="1,2-PHENYLACETYL-COA EPOXIDASE, SUBUNIT D-RELATED"/>
    <property type="match status" value="1"/>
</dbReference>
<dbReference type="InterPro" id="IPR052339">
    <property type="entry name" value="Fe-S_Maturation_MIP18"/>
</dbReference>
<protein>
    <submittedName>
        <fullName evidence="3">Phenylacetate-CoA oxygenase subunit PaaJ</fullName>
    </submittedName>
</protein>
<keyword evidence="4" id="KW-1185">Reference proteome</keyword>
<evidence type="ECO:0000313" key="4">
    <source>
        <dbReference type="Proteomes" id="UP001240697"/>
    </source>
</evidence>
<dbReference type="NCBIfam" id="TIGR02159">
    <property type="entry name" value="PA_CoA_Oxy4"/>
    <property type="match status" value="1"/>
</dbReference>
<feature type="domain" description="MIP18 family-like" evidence="1">
    <location>
        <begin position="16"/>
        <end position="75"/>
    </location>
</feature>
<dbReference type="SUPFAM" id="SSF117916">
    <property type="entry name" value="Fe-S cluster assembly (FSCA) domain-like"/>
    <property type="match status" value="1"/>
</dbReference>